<feature type="transmembrane region" description="Helical" evidence="2">
    <location>
        <begin position="110"/>
        <end position="129"/>
    </location>
</feature>
<protein>
    <submittedName>
        <fullName evidence="4">DUF1707 domain-containing protein</fullName>
    </submittedName>
</protein>
<keyword evidence="2" id="KW-0812">Transmembrane</keyword>
<feature type="compositionally biased region" description="Pro residues" evidence="1">
    <location>
        <begin position="88"/>
        <end position="97"/>
    </location>
</feature>
<feature type="transmembrane region" description="Helical" evidence="2">
    <location>
        <begin position="135"/>
        <end position="154"/>
    </location>
</feature>
<reference evidence="4" key="1">
    <citation type="submission" date="2020-10" db="EMBL/GenBank/DDBJ databases">
        <title>Diversity and distribution of actinomycetes associated with coral in the coast of Hainan.</title>
        <authorList>
            <person name="Li F."/>
        </authorList>
    </citation>
    <scope>NUCLEOTIDE SEQUENCE</scope>
    <source>
        <strain evidence="4">HNM0983</strain>
    </source>
</reference>
<name>A0A929FZU4_9PSEU</name>
<comment type="caution">
    <text evidence="4">The sequence shown here is derived from an EMBL/GenBank/DDBJ whole genome shotgun (WGS) entry which is preliminary data.</text>
</comment>
<dbReference type="AlphaFoldDB" id="A0A929FZU4"/>
<keyword evidence="5" id="KW-1185">Reference proteome</keyword>
<sequence>MATTDSDQHALAARGRSGEIRIGDGDRAAADRLLGEHVTAGRLTSTEYAERAGQAGAARVRGDITALFGDLPAPHPRFDDGPAAEPAAPAPDLAPRPVQPLQRNRQLRHLTTAVIAPCAVFGAAAGLVLAADAPALLLLALLVVGTVYGVLVVVDLQRAVRGQR</sequence>
<feature type="region of interest" description="Disordered" evidence="1">
    <location>
        <begin position="1"/>
        <end position="24"/>
    </location>
</feature>
<evidence type="ECO:0000256" key="1">
    <source>
        <dbReference type="SAM" id="MobiDB-lite"/>
    </source>
</evidence>
<evidence type="ECO:0000256" key="2">
    <source>
        <dbReference type="SAM" id="Phobius"/>
    </source>
</evidence>
<proteinExistence type="predicted"/>
<accession>A0A929FZU4</accession>
<evidence type="ECO:0000313" key="5">
    <source>
        <dbReference type="Proteomes" id="UP000598360"/>
    </source>
</evidence>
<evidence type="ECO:0000259" key="3">
    <source>
        <dbReference type="Pfam" id="PF08044"/>
    </source>
</evidence>
<keyword evidence="2" id="KW-1133">Transmembrane helix</keyword>
<organism evidence="4 5">
    <name type="scientific">Saccharopolyspora montiporae</name>
    <dbReference type="NCBI Taxonomy" id="2781240"/>
    <lineage>
        <taxon>Bacteria</taxon>
        <taxon>Bacillati</taxon>
        <taxon>Actinomycetota</taxon>
        <taxon>Actinomycetes</taxon>
        <taxon>Pseudonocardiales</taxon>
        <taxon>Pseudonocardiaceae</taxon>
        <taxon>Saccharopolyspora</taxon>
    </lineage>
</organism>
<feature type="region of interest" description="Disordered" evidence="1">
    <location>
        <begin position="71"/>
        <end position="97"/>
    </location>
</feature>
<keyword evidence="2" id="KW-0472">Membrane</keyword>
<dbReference type="RefSeq" id="WP_193926374.1">
    <property type="nucleotide sequence ID" value="NZ_JADEYC010000001.1"/>
</dbReference>
<feature type="domain" description="DUF1707" evidence="3">
    <location>
        <begin position="20"/>
        <end position="72"/>
    </location>
</feature>
<dbReference type="Pfam" id="PF08044">
    <property type="entry name" value="DUF1707"/>
    <property type="match status" value="1"/>
</dbReference>
<dbReference type="Proteomes" id="UP000598360">
    <property type="component" value="Unassembled WGS sequence"/>
</dbReference>
<gene>
    <name evidence="4" type="ORF">IQ251_00530</name>
</gene>
<dbReference type="EMBL" id="JADEYC010000001">
    <property type="protein sequence ID" value="MBE9372923.1"/>
    <property type="molecule type" value="Genomic_DNA"/>
</dbReference>
<evidence type="ECO:0000313" key="4">
    <source>
        <dbReference type="EMBL" id="MBE9372923.1"/>
    </source>
</evidence>
<dbReference type="InterPro" id="IPR012551">
    <property type="entry name" value="DUF1707_SHOCT-like"/>
</dbReference>